<evidence type="ECO:0000256" key="1">
    <source>
        <dbReference type="ARBA" id="ARBA00044755"/>
    </source>
</evidence>
<name>A0ABZ2L4S6_9BACT</name>
<evidence type="ECO:0000256" key="2">
    <source>
        <dbReference type="SAM" id="MobiDB-lite"/>
    </source>
</evidence>
<protein>
    <submittedName>
        <fullName evidence="3">Polymer-forming cytoskeletal protein</fullName>
    </submittedName>
</protein>
<comment type="similarity">
    <text evidence="1">Belongs to the bactofilin family.</text>
</comment>
<dbReference type="PANTHER" id="PTHR35024:SF4">
    <property type="entry name" value="POLYMER-FORMING CYTOSKELETAL PROTEIN"/>
    <property type="match status" value="1"/>
</dbReference>
<feature type="compositionally biased region" description="Polar residues" evidence="2">
    <location>
        <begin position="1"/>
        <end position="14"/>
    </location>
</feature>
<evidence type="ECO:0000313" key="3">
    <source>
        <dbReference type="EMBL" id="WXB04226.1"/>
    </source>
</evidence>
<dbReference type="Proteomes" id="UP001374803">
    <property type="component" value="Chromosome"/>
</dbReference>
<proteinExistence type="inferred from homology"/>
<gene>
    <name evidence="3" type="ORF">LVJ94_45895</name>
</gene>
<sequence length="136" mass="13985">MARSTTRNSSSLSDQGEARIGSSAKVHGRIAGEGDLTVEGRVEGDIVLRGQLTIAEGGTVSAETVEADEVTVSGVLEGELRVRGPVRALAGSRVRGNVTGGSLALEEGAEFAGRVDIEFELPAELESAPAARGGRR</sequence>
<dbReference type="InterPro" id="IPR007607">
    <property type="entry name" value="BacA/B"/>
</dbReference>
<feature type="region of interest" description="Disordered" evidence="2">
    <location>
        <begin position="1"/>
        <end position="26"/>
    </location>
</feature>
<evidence type="ECO:0000313" key="4">
    <source>
        <dbReference type="Proteomes" id="UP001374803"/>
    </source>
</evidence>
<reference evidence="3" key="1">
    <citation type="submission" date="2021-12" db="EMBL/GenBank/DDBJ databases">
        <title>Discovery of the Pendulisporaceae a myxobacterial family with distinct sporulation behavior and unique specialized metabolism.</title>
        <authorList>
            <person name="Garcia R."/>
            <person name="Popoff A."/>
            <person name="Bader C.D."/>
            <person name="Loehr J."/>
            <person name="Walesch S."/>
            <person name="Walt C."/>
            <person name="Boldt J."/>
            <person name="Bunk B."/>
            <person name="Haeckl F.J.F.P.J."/>
            <person name="Gunesch A.P."/>
            <person name="Birkelbach J."/>
            <person name="Nuebel U."/>
            <person name="Pietschmann T."/>
            <person name="Bach T."/>
            <person name="Mueller R."/>
        </authorList>
    </citation>
    <scope>NUCLEOTIDE SEQUENCE</scope>
    <source>
        <strain evidence="3">MSr11367</strain>
    </source>
</reference>
<dbReference type="RefSeq" id="WP_394833863.1">
    <property type="nucleotide sequence ID" value="NZ_CP089929.1"/>
</dbReference>
<accession>A0ABZ2L4S6</accession>
<organism evidence="3 4">
    <name type="scientific">Pendulispora rubella</name>
    <dbReference type="NCBI Taxonomy" id="2741070"/>
    <lineage>
        <taxon>Bacteria</taxon>
        <taxon>Pseudomonadati</taxon>
        <taxon>Myxococcota</taxon>
        <taxon>Myxococcia</taxon>
        <taxon>Myxococcales</taxon>
        <taxon>Sorangiineae</taxon>
        <taxon>Pendulisporaceae</taxon>
        <taxon>Pendulispora</taxon>
    </lineage>
</organism>
<dbReference type="PANTHER" id="PTHR35024">
    <property type="entry name" value="HYPOTHETICAL CYTOSOLIC PROTEIN"/>
    <property type="match status" value="1"/>
</dbReference>
<keyword evidence="4" id="KW-1185">Reference proteome</keyword>
<dbReference type="Pfam" id="PF04519">
    <property type="entry name" value="Bactofilin"/>
    <property type="match status" value="1"/>
</dbReference>
<dbReference type="EMBL" id="CP089983">
    <property type="protein sequence ID" value="WXB04226.1"/>
    <property type="molecule type" value="Genomic_DNA"/>
</dbReference>